<dbReference type="Gene3D" id="3.30.420.10">
    <property type="entry name" value="Ribonuclease H-like superfamily/Ribonuclease H"/>
    <property type="match status" value="1"/>
</dbReference>
<evidence type="ECO:0000259" key="2">
    <source>
        <dbReference type="PROSITE" id="PS50994"/>
    </source>
</evidence>
<dbReference type="EMBL" id="BOMI01000210">
    <property type="protein sequence ID" value="GID80878.1"/>
    <property type="molecule type" value="Genomic_DNA"/>
</dbReference>
<reference evidence="3 4" key="1">
    <citation type="submission" date="2021-01" db="EMBL/GenBank/DDBJ databases">
        <title>Whole genome shotgun sequence of Actinoplanes deccanensis NBRC 13994.</title>
        <authorList>
            <person name="Komaki H."/>
            <person name="Tamura T."/>
        </authorList>
    </citation>
    <scope>NUCLEOTIDE SEQUENCE [LARGE SCALE GENOMIC DNA]</scope>
    <source>
        <strain evidence="3 4">NBRC 13994</strain>
    </source>
</reference>
<dbReference type="InterPro" id="IPR015378">
    <property type="entry name" value="Transposase-like_Mu_C"/>
</dbReference>
<proteinExistence type="predicted"/>
<dbReference type="Proteomes" id="UP000609879">
    <property type="component" value="Unassembled WGS sequence"/>
</dbReference>
<dbReference type="InterPro" id="IPR012337">
    <property type="entry name" value="RNaseH-like_sf"/>
</dbReference>
<dbReference type="Pfam" id="PF09299">
    <property type="entry name" value="Mu-transpos_C"/>
    <property type="match status" value="1"/>
</dbReference>
<evidence type="ECO:0000313" key="3">
    <source>
        <dbReference type="EMBL" id="GID80878.1"/>
    </source>
</evidence>
<comment type="caution">
    <text evidence="3">The sequence shown here is derived from an EMBL/GenBank/DDBJ whole genome shotgun (WGS) entry which is preliminary data.</text>
</comment>
<feature type="region of interest" description="Disordered" evidence="1">
    <location>
        <begin position="99"/>
        <end position="122"/>
    </location>
</feature>
<dbReference type="InterPro" id="IPR001584">
    <property type="entry name" value="Integrase_cat-core"/>
</dbReference>
<evidence type="ECO:0000313" key="4">
    <source>
        <dbReference type="Proteomes" id="UP000609879"/>
    </source>
</evidence>
<organism evidence="3 4">
    <name type="scientific">Paractinoplanes deccanensis</name>
    <dbReference type="NCBI Taxonomy" id="113561"/>
    <lineage>
        <taxon>Bacteria</taxon>
        <taxon>Bacillati</taxon>
        <taxon>Actinomycetota</taxon>
        <taxon>Actinomycetes</taxon>
        <taxon>Micromonosporales</taxon>
        <taxon>Micromonosporaceae</taxon>
        <taxon>Paractinoplanes</taxon>
    </lineage>
</organism>
<sequence>MLMSAGQVPVLRVGEWVRFDGDEHQVVALAGTSVRLRSRGGTAQVVLLGFLLAATDFELLDGRQTVPVMEPIGLLETLPGEVLERARRWERHIVEVVTGRSPDSPKTAPPRAGYDPASSTVKGRDAAKAAELTASGQPTSARTVTRMRLRYGEQGLWGLVDQRVTRGSDLVGRADERLVTAVLAELNAQTHASTGTRGRLMRRVSAALDAEYGPGVVPVPGRSAFYELIGVLASGRHSFGAATTRRTLANRPPAPFTPSLATRPGELVQIDSTLLDVMVLLDSGVPGRPELTMVVDVATRTIAAAVLRPAGTKGVDAALLLARTLVPEPMRPGWSAALRMSASRLPHARLLDIDARLQAAAAKPVIVPETIVIDHGRVFVSEVFTRACARLGVSIQPARKGTPTDKPIVERQFSSIGTLFCQHVAGYTGYNVIRRGDRITDEPLWGLTELQDLLDEWIVAGWQHRPHDGLRDPQAPGRAFSPNDAYAAMVAASGYLPMTLSGQDYLELLPLHWRHINEYGITIDYRTYDGVALPHGKRSTVAEQGGRWEVRYDPYDLSHVYVRTPARWITAAWTHLPMVGAPFADFTWRHARRMAAARGLPGDNETEVARVLDQLLTRAGNGPVDKTTARVAARTRAARRPTLPDAQIIDRPVAAPAVDPAPAVPFGLFDVDAEAERWR</sequence>
<dbReference type="SUPFAM" id="SSF53098">
    <property type="entry name" value="Ribonuclease H-like"/>
    <property type="match status" value="1"/>
</dbReference>
<accession>A0ABQ3YLJ8</accession>
<feature type="domain" description="Integrase catalytic" evidence="2">
    <location>
        <begin position="260"/>
        <end position="416"/>
    </location>
</feature>
<gene>
    <name evidence="3" type="ORF">Ade02nite_95190</name>
</gene>
<evidence type="ECO:0000256" key="1">
    <source>
        <dbReference type="SAM" id="MobiDB-lite"/>
    </source>
</evidence>
<dbReference type="InterPro" id="IPR036397">
    <property type="entry name" value="RNaseH_sf"/>
</dbReference>
<keyword evidence="4" id="KW-1185">Reference proteome</keyword>
<dbReference type="PROSITE" id="PS50994">
    <property type="entry name" value="INTEGRASE"/>
    <property type="match status" value="1"/>
</dbReference>
<name>A0ABQ3YLJ8_9ACTN</name>
<protein>
    <submittedName>
        <fullName evidence="3">Transposase</fullName>
    </submittedName>
</protein>